<dbReference type="CDD" id="cd16539">
    <property type="entry name" value="RING-HC_RNF113A_B"/>
    <property type="match status" value="1"/>
</dbReference>
<proteinExistence type="predicted"/>
<evidence type="ECO:0000256" key="4">
    <source>
        <dbReference type="PROSITE-ProRule" id="PRU00175"/>
    </source>
</evidence>
<name>A0ABQ7P2G0_BRACM</name>
<dbReference type="InterPro" id="IPR001841">
    <property type="entry name" value="Znf_RING"/>
</dbReference>
<dbReference type="InterPro" id="IPR017907">
    <property type="entry name" value="Znf_RING_CS"/>
</dbReference>
<evidence type="ECO:0000256" key="5">
    <source>
        <dbReference type="SAM" id="MobiDB-lite"/>
    </source>
</evidence>
<evidence type="ECO:0000313" key="7">
    <source>
        <dbReference type="EMBL" id="KAG5416556.1"/>
    </source>
</evidence>
<dbReference type="SMART" id="SM00184">
    <property type="entry name" value="RING"/>
    <property type="match status" value="2"/>
</dbReference>
<dbReference type="PROSITE" id="PS50089">
    <property type="entry name" value="ZF_RING_2"/>
    <property type="match status" value="2"/>
</dbReference>
<dbReference type="InterPro" id="IPR013083">
    <property type="entry name" value="Znf_RING/FYVE/PHD"/>
</dbReference>
<feature type="domain" description="RING-type" evidence="6">
    <location>
        <begin position="58"/>
        <end position="96"/>
    </location>
</feature>
<feature type="region of interest" description="Disordered" evidence="5">
    <location>
        <begin position="1"/>
        <end position="44"/>
    </location>
</feature>
<feature type="domain" description="RING-type" evidence="6">
    <location>
        <begin position="155"/>
        <end position="205"/>
    </location>
</feature>
<dbReference type="Gene3D" id="1.25.40.570">
    <property type="match status" value="1"/>
</dbReference>
<dbReference type="PANTHER" id="PTHR12930">
    <property type="entry name" value="ZINC FINGER PROTEIN 183"/>
    <property type="match status" value="1"/>
</dbReference>
<dbReference type="Gene3D" id="3.30.40.10">
    <property type="entry name" value="Zinc/RING finger domain, C3HC4 (zinc finger)"/>
    <property type="match status" value="2"/>
</dbReference>
<dbReference type="Proteomes" id="UP000823674">
    <property type="component" value="Chromosome A01"/>
</dbReference>
<dbReference type="InterPro" id="IPR018957">
    <property type="entry name" value="Znf_C3HC4_RING-type"/>
</dbReference>
<feature type="non-terminal residue" evidence="7">
    <location>
        <position position="560"/>
    </location>
</feature>
<accession>A0ABQ7P2G0</accession>
<evidence type="ECO:0000256" key="1">
    <source>
        <dbReference type="ARBA" id="ARBA00022723"/>
    </source>
</evidence>
<keyword evidence="2 4" id="KW-0863">Zinc-finger</keyword>
<organism evidence="7 8">
    <name type="scientific">Brassica rapa subsp. trilocularis</name>
    <dbReference type="NCBI Taxonomy" id="1813537"/>
    <lineage>
        <taxon>Eukaryota</taxon>
        <taxon>Viridiplantae</taxon>
        <taxon>Streptophyta</taxon>
        <taxon>Embryophyta</taxon>
        <taxon>Tracheophyta</taxon>
        <taxon>Spermatophyta</taxon>
        <taxon>Magnoliopsida</taxon>
        <taxon>eudicotyledons</taxon>
        <taxon>Gunneridae</taxon>
        <taxon>Pentapetalae</taxon>
        <taxon>rosids</taxon>
        <taxon>malvids</taxon>
        <taxon>Brassicales</taxon>
        <taxon>Brassicaceae</taxon>
        <taxon>Brassiceae</taxon>
        <taxon>Brassica</taxon>
    </lineage>
</organism>
<evidence type="ECO:0000259" key="6">
    <source>
        <dbReference type="PROSITE" id="PS50089"/>
    </source>
</evidence>
<keyword evidence="8" id="KW-1185">Reference proteome</keyword>
<protein>
    <recommendedName>
        <fullName evidence="6">RING-type domain-containing protein</fullName>
    </recommendedName>
</protein>
<keyword evidence="3" id="KW-0862">Zinc</keyword>
<evidence type="ECO:0000256" key="2">
    <source>
        <dbReference type="ARBA" id="ARBA00022771"/>
    </source>
</evidence>
<evidence type="ECO:0000313" key="8">
    <source>
        <dbReference type="Proteomes" id="UP000823674"/>
    </source>
</evidence>
<feature type="compositionally biased region" description="Basic and acidic residues" evidence="5">
    <location>
        <begin position="28"/>
        <end position="44"/>
    </location>
</feature>
<feature type="compositionally biased region" description="Basic and acidic residues" evidence="5">
    <location>
        <begin position="131"/>
        <end position="142"/>
    </location>
</feature>
<dbReference type="InterPro" id="IPR039971">
    <property type="entry name" value="CWC24-like"/>
</dbReference>
<feature type="region of interest" description="Disordered" evidence="5">
    <location>
        <begin position="119"/>
        <end position="142"/>
    </location>
</feature>
<keyword evidence="1" id="KW-0479">Metal-binding</keyword>
<dbReference type="Pfam" id="PF00097">
    <property type="entry name" value="zf-C3HC4"/>
    <property type="match status" value="1"/>
</dbReference>
<comment type="caution">
    <text evidence="7">The sequence shown here is derived from an EMBL/GenBank/DDBJ whole genome shotgun (WGS) entry which is preliminary data.</text>
</comment>
<dbReference type="SUPFAM" id="SSF57850">
    <property type="entry name" value="RING/U-box"/>
    <property type="match status" value="2"/>
</dbReference>
<gene>
    <name evidence="7" type="primary">A01p058300.1_BraROA</name>
    <name evidence="7" type="ORF">IGI04_004123</name>
</gene>
<dbReference type="EMBL" id="JADBGQ010000001">
    <property type="protein sequence ID" value="KAG5416556.1"/>
    <property type="molecule type" value="Genomic_DNA"/>
</dbReference>
<reference evidence="7 8" key="1">
    <citation type="submission" date="2021-03" db="EMBL/GenBank/DDBJ databases">
        <authorList>
            <person name="King G.J."/>
            <person name="Bancroft I."/>
            <person name="Baten A."/>
            <person name="Bloomfield J."/>
            <person name="Borpatragohain P."/>
            <person name="He Z."/>
            <person name="Irish N."/>
            <person name="Irwin J."/>
            <person name="Liu K."/>
            <person name="Mauleon R.P."/>
            <person name="Moore J."/>
            <person name="Morris R."/>
            <person name="Ostergaard L."/>
            <person name="Wang B."/>
            <person name="Wells R."/>
        </authorList>
    </citation>
    <scope>NUCLEOTIDE SEQUENCE [LARGE SCALE GENOMIC DNA]</scope>
    <source>
        <strain evidence="7">R-o-18</strain>
        <tissue evidence="7">Leaf</tissue>
    </source>
</reference>
<evidence type="ECO:0000256" key="3">
    <source>
        <dbReference type="ARBA" id="ARBA00022833"/>
    </source>
</evidence>
<sequence>MSNSGEAKTHEELESQASEEESQSQQREVAESSNKGKLDEDSEEVVRAEDYDALPLACPICKAPFLDPVVTNCDHYFCNLCARKHHESNTTCFVCKNPTLGVFKPSVEIKIAKVLEKESQSQHGEMAESSNKGKLDEDSEEVARAEDDDALPLACPFCELPFLDPVVTTCDHYFCNLCARKSKRSFICCCYGSTTRRDPTCFVCKNPTLGVFKPSVEIKNKIAKMRENMKPQENKAAMFDFEEYTSQYIRNYHQGGPLLLRVLHMVTHKLLDEEEDNLQALQFLFDRLKPGKDIYRTNPEFLQLVSNLIGGRKGEKYIASQKMLQDMREQYTEILAIASREEEDMERHAHVLGSFLYASGHVREAYEALSKVQSTILFMVVALEARELEVLCSLNAVQTLRGVSCYEEMTKKEDCIRALAHLSRGDYYISACKFQEVMNMKHIRKLWTYWSFELSTLDDIYMYCTWTAIATMSRREIQEVADDMDKITFKERKKIESKEKKRVNYSYRYMLSQYNARNYSECIRFLHQQLQAKARRDIYLSDHVDRLFHLIKERCMRESK</sequence>
<dbReference type="PANTHER" id="PTHR12930:SF8">
    <property type="entry name" value="RING_U-BOX SUPERFAMILY PROTEIN"/>
    <property type="match status" value="1"/>
</dbReference>
<dbReference type="PROSITE" id="PS00518">
    <property type="entry name" value="ZF_RING_1"/>
    <property type="match status" value="2"/>
</dbReference>